<dbReference type="InterPro" id="IPR001431">
    <property type="entry name" value="Pept_M16_Zn_BS"/>
</dbReference>
<dbReference type="PANTHER" id="PTHR11851">
    <property type="entry name" value="METALLOPROTEASE"/>
    <property type="match status" value="1"/>
</dbReference>
<dbReference type="PANTHER" id="PTHR11851:SF49">
    <property type="entry name" value="MITOCHONDRIAL-PROCESSING PEPTIDASE SUBUNIT ALPHA"/>
    <property type="match status" value="1"/>
</dbReference>
<comment type="caution">
    <text evidence="6">The sequence shown here is derived from an EMBL/GenBank/DDBJ whole genome shotgun (WGS) entry which is preliminary data.</text>
</comment>
<dbReference type="InterPro" id="IPR011249">
    <property type="entry name" value="Metalloenz_LuxS/M16"/>
</dbReference>
<evidence type="ECO:0000313" key="7">
    <source>
        <dbReference type="Proteomes" id="UP000178435"/>
    </source>
</evidence>
<evidence type="ECO:0000256" key="1">
    <source>
        <dbReference type="ARBA" id="ARBA00007261"/>
    </source>
</evidence>
<sequence length="442" mass="50857">MIPLSEAGLKDKVYEKVLPNGLKVILLENHKAPLITFQIWYRVGSRNEEWGKTGLSHMLEHMMFKGTKKYGPEDFSRIIQENGGNNNAFTSNDSTTYFETLSADRVQVPLDLESDRMVNLILREEDFRTERMVVMEERRLRTEDNPATYLFEQLEATAFQLQPYHWPTIGWAEDIRQFTLEDLKSYYRTYYNPANAFIVVVGDFNKNDLIQKIEKAFGSIPKGKAPDQKRDIDPPQTGERRIFAKREAQLPLIIMGYHIPNLHEPDSYVLEVIATILSSGKSSRFYHDLVQEKQLVLDADADHSLLSHDPSLFVVSAKPLPGKDVAEVEKELDKEIERLQKDSVSEQELQKAKNQLEASFIFGQDSIFYQAMLLAQHEISADWKSIDDYLPSIRKVSAEDIKRVARKYLFPDNRTVAILIPLPPKEGKSEPENPPTNEKIVR</sequence>
<dbReference type="GO" id="GO:0046872">
    <property type="term" value="F:metal ion binding"/>
    <property type="evidence" value="ECO:0007669"/>
    <property type="project" value="InterPro"/>
</dbReference>
<evidence type="ECO:0000259" key="4">
    <source>
        <dbReference type="Pfam" id="PF00675"/>
    </source>
</evidence>
<reference evidence="6 7" key="1">
    <citation type="journal article" date="2016" name="Nat. Commun.">
        <title>Thousands of microbial genomes shed light on interconnected biogeochemical processes in an aquifer system.</title>
        <authorList>
            <person name="Anantharaman K."/>
            <person name="Brown C.T."/>
            <person name="Hug L.A."/>
            <person name="Sharon I."/>
            <person name="Castelle C.J."/>
            <person name="Probst A.J."/>
            <person name="Thomas B.C."/>
            <person name="Singh A."/>
            <person name="Wilkins M.J."/>
            <person name="Karaoz U."/>
            <person name="Brodie E.L."/>
            <person name="Williams K.H."/>
            <person name="Hubbard S.S."/>
            <person name="Banfield J.F."/>
        </authorList>
    </citation>
    <scope>NUCLEOTIDE SEQUENCE [LARGE SCALE GENOMIC DNA]</scope>
</reference>
<dbReference type="Pfam" id="PF00675">
    <property type="entry name" value="Peptidase_M16"/>
    <property type="match status" value="1"/>
</dbReference>
<evidence type="ECO:0000259" key="5">
    <source>
        <dbReference type="Pfam" id="PF05193"/>
    </source>
</evidence>
<organism evidence="6 7">
    <name type="scientific">Candidatus Schekmanbacteria bacterium RBG_16_38_11</name>
    <dbReference type="NCBI Taxonomy" id="1817880"/>
    <lineage>
        <taxon>Bacteria</taxon>
        <taxon>Candidatus Schekmaniibacteriota</taxon>
    </lineage>
</organism>
<accession>A0A1F7RVV7</accession>
<comment type="similarity">
    <text evidence="1 2">Belongs to the peptidase M16 family.</text>
</comment>
<dbReference type="SUPFAM" id="SSF63411">
    <property type="entry name" value="LuxS/MPP-like metallohydrolase"/>
    <property type="match status" value="2"/>
</dbReference>
<dbReference type="EMBL" id="MGDF01000082">
    <property type="protein sequence ID" value="OGL45709.1"/>
    <property type="molecule type" value="Genomic_DNA"/>
</dbReference>
<proteinExistence type="inferred from homology"/>
<evidence type="ECO:0000313" key="6">
    <source>
        <dbReference type="EMBL" id="OGL45709.1"/>
    </source>
</evidence>
<feature type="region of interest" description="Disordered" evidence="3">
    <location>
        <begin position="422"/>
        <end position="442"/>
    </location>
</feature>
<dbReference type="PROSITE" id="PS00143">
    <property type="entry name" value="INSULINASE"/>
    <property type="match status" value="1"/>
</dbReference>
<gene>
    <name evidence="6" type="ORF">A2149_09135</name>
</gene>
<protein>
    <submittedName>
        <fullName evidence="6">Peptidase M16</fullName>
    </submittedName>
</protein>
<dbReference type="Proteomes" id="UP000178435">
    <property type="component" value="Unassembled WGS sequence"/>
</dbReference>
<evidence type="ECO:0000256" key="2">
    <source>
        <dbReference type="RuleBase" id="RU004447"/>
    </source>
</evidence>
<feature type="domain" description="Peptidase M16 C-terminal" evidence="5">
    <location>
        <begin position="178"/>
        <end position="356"/>
    </location>
</feature>
<dbReference type="InterPro" id="IPR011765">
    <property type="entry name" value="Pept_M16_N"/>
</dbReference>
<feature type="domain" description="Peptidase M16 N-terminal" evidence="4">
    <location>
        <begin position="24"/>
        <end position="169"/>
    </location>
</feature>
<dbReference type="InterPro" id="IPR050361">
    <property type="entry name" value="MPP/UQCRC_Complex"/>
</dbReference>
<dbReference type="GO" id="GO:0006508">
    <property type="term" value="P:proteolysis"/>
    <property type="evidence" value="ECO:0007669"/>
    <property type="project" value="InterPro"/>
</dbReference>
<dbReference type="GO" id="GO:0004222">
    <property type="term" value="F:metalloendopeptidase activity"/>
    <property type="evidence" value="ECO:0007669"/>
    <property type="project" value="InterPro"/>
</dbReference>
<dbReference type="InterPro" id="IPR007863">
    <property type="entry name" value="Peptidase_M16_C"/>
</dbReference>
<dbReference type="Pfam" id="PF05193">
    <property type="entry name" value="Peptidase_M16_C"/>
    <property type="match status" value="1"/>
</dbReference>
<evidence type="ECO:0000256" key="3">
    <source>
        <dbReference type="SAM" id="MobiDB-lite"/>
    </source>
</evidence>
<dbReference type="AlphaFoldDB" id="A0A1F7RVV7"/>
<name>A0A1F7RVV7_9BACT</name>
<dbReference type="Gene3D" id="3.30.830.10">
    <property type="entry name" value="Metalloenzyme, LuxS/M16 peptidase-like"/>
    <property type="match status" value="2"/>
</dbReference>